<sequence>MRGQGYDGAAVMSGELRGVQEIIREQFPPALYTHCSSHSLNLCLSDASKDRDIQRAFGTVKEVCAFFRGSPQRTALLKRHLECALEIVLPLTTAIVKQRWAERHEAVSLFSEALPQIVAALEELIEPPAMQPALPPHLHSTTEYAPSTFSYVLLFVTPS</sequence>
<dbReference type="VEuPathDB" id="VectorBase:HLOH_059852"/>
<dbReference type="SUPFAM" id="SSF53098">
    <property type="entry name" value="Ribonuclease H-like"/>
    <property type="match status" value="1"/>
</dbReference>
<accession>A0A9J6FA72</accession>
<dbReference type="OMA" id="THRWDIS"/>
<protein>
    <recommendedName>
        <fullName evidence="3">Repressor of the inhibitor of the protein kinase</fullName>
    </recommendedName>
</protein>
<dbReference type="InterPro" id="IPR052958">
    <property type="entry name" value="IFN-induced_PKR_regulator"/>
</dbReference>
<dbReference type="PANTHER" id="PTHR46289:SF14">
    <property type="entry name" value="DUF4371 DOMAIN-CONTAINING PROTEIN"/>
    <property type="match status" value="1"/>
</dbReference>
<dbReference type="Proteomes" id="UP000821853">
    <property type="component" value="Chromosome 1"/>
</dbReference>
<gene>
    <name evidence="1" type="ORF">HPB48_007275</name>
</gene>
<dbReference type="PANTHER" id="PTHR46289">
    <property type="entry name" value="52 KDA REPRESSOR OF THE INHIBITOR OF THE PROTEIN KINASE-LIKE PROTEIN-RELATED"/>
    <property type="match status" value="1"/>
</dbReference>
<dbReference type="InterPro" id="IPR012337">
    <property type="entry name" value="RNaseH-like_sf"/>
</dbReference>
<name>A0A9J6FA72_HAELO</name>
<dbReference type="AlphaFoldDB" id="A0A9J6FA72"/>
<evidence type="ECO:0008006" key="3">
    <source>
        <dbReference type="Google" id="ProtNLM"/>
    </source>
</evidence>
<dbReference type="EMBL" id="JABSTR010000001">
    <property type="protein sequence ID" value="KAH9359623.1"/>
    <property type="molecule type" value="Genomic_DNA"/>
</dbReference>
<proteinExistence type="predicted"/>
<dbReference type="OrthoDB" id="6614843at2759"/>
<comment type="caution">
    <text evidence="1">The sequence shown here is derived from an EMBL/GenBank/DDBJ whole genome shotgun (WGS) entry which is preliminary data.</text>
</comment>
<evidence type="ECO:0000313" key="1">
    <source>
        <dbReference type="EMBL" id="KAH9359623.1"/>
    </source>
</evidence>
<keyword evidence="2" id="KW-1185">Reference proteome</keyword>
<evidence type="ECO:0000313" key="2">
    <source>
        <dbReference type="Proteomes" id="UP000821853"/>
    </source>
</evidence>
<organism evidence="1 2">
    <name type="scientific">Haemaphysalis longicornis</name>
    <name type="common">Bush tick</name>
    <dbReference type="NCBI Taxonomy" id="44386"/>
    <lineage>
        <taxon>Eukaryota</taxon>
        <taxon>Metazoa</taxon>
        <taxon>Ecdysozoa</taxon>
        <taxon>Arthropoda</taxon>
        <taxon>Chelicerata</taxon>
        <taxon>Arachnida</taxon>
        <taxon>Acari</taxon>
        <taxon>Parasitiformes</taxon>
        <taxon>Ixodida</taxon>
        <taxon>Ixodoidea</taxon>
        <taxon>Ixodidae</taxon>
        <taxon>Haemaphysalinae</taxon>
        <taxon>Haemaphysalis</taxon>
    </lineage>
</organism>
<reference evidence="1 2" key="1">
    <citation type="journal article" date="2020" name="Cell">
        <title>Large-Scale Comparative Analyses of Tick Genomes Elucidate Their Genetic Diversity and Vector Capacities.</title>
        <authorList>
            <consortium name="Tick Genome and Microbiome Consortium (TIGMIC)"/>
            <person name="Jia N."/>
            <person name="Wang J."/>
            <person name="Shi W."/>
            <person name="Du L."/>
            <person name="Sun Y."/>
            <person name="Zhan W."/>
            <person name="Jiang J.F."/>
            <person name="Wang Q."/>
            <person name="Zhang B."/>
            <person name="Ji P."/>
            <person name="Bell-Sakyi L."/>
            <person name="Cui X.M."/>
            <person name="Yuan T.T."/>
            <person name="Jiang B.G."/>
            <person name="Yang W.F."/>
            <person name="Lam T.T."/>
            <person name="Chang Q.C."/>
            <person name="Ding S.J."/>
            <person name="Wang X.J."/>
            <person name="Zhu J.G."/>
            <person name="Ruan X.D."/>
            <person name="Zhao L."/>
            <person name="Wei J.T."/>
            <person name="Ye R.Z."/>
            <person name="Que T.C."/>
            <person name="Du C.H."/>
            <person name="Zhou Y.H."/>
            <person name="Cheng J.X."/>
            <person name="Dai P.F."/>
            <person name="Guo W.B."/>
            <person name="Han X.H."/>
            <person name="Huang E.J."/>
            <person name="Li L.F."/>
            <person name="Wei W."/>
            <person name="Gao Y.C."/>
            <person name="Liu J.Z."/>
            <person name="Shao H.Z."/>
            <person name="Wang X."/>
            <person name="Wang C.C."/>
            <person name="Yang T.C."/>
            <person name="Huo Q.B."/>
            <person name="Li W."/>
            <person name="Chen H.Y."/>
            <person name="Chen S.E."/>
            <person name="Zhou L.G."/>
            <person name="Ni X.B."/>
            <person name="Tian J.H."/>
            <person name="Sheng Y."/>
            <person name="Liu T."/>
            <person name="Pan Y.S."/>
            <person name="Xia L.Y."/>
            <person name="Li J."/>
            <person name="Zhao F."/>
            <person name="Cao W.C."/>
        </authorList>
    </citation>
    <scope>NUCLEOTIDE SEQUENCE [LARGE SCALE GENOMIC DNA]</scope>
    <source>
        <strain evidence="1">HaeL-2018</strain>
    </source>
</reference>